<name>A0A6G3MH93_HENSL</name>
<dbReference type="Pfam" id="PF00244">
    <property type="entry name" value="14-3-3"/>
    <property type="match status" value="1"/>
</dbReference>
<dbReference type="EMBL" id="GHBP01003170">
    <property type="protein sequence ID" value="NDJ93306.1"/>
    <property type="molecule type" value="Transcribed_RNA"/>
</dbReference>
<proteinExistence type="inferred from homology"/>
<dbReference type="Gene3D" id="1.20.190.20">
    <property type="entry name" value="14-3-3 domain"/>
    <property type="match status" value="1"/>
</dbReference>
<evidence type="ECO:0000259" key="2">
    <source>
        <dbReference type="Pfam" id="PF00244"/>
    </source>
</evidence>
<evidence type="ECO:0000313" key="3">
    <source>
        <dbReference type="EMBL" id="NDJ93306.1"/>
    </source>
</evidence>
<sequence>MTALLMRLFRKWLLFKDAEYYSFMSRICKEADLSDYFLEMMIKRCTFSKEFDEEELNLLHCAFEHFFHPLMYSYRKLEYLELNRRETNHKSEIIQLKEKLRTKIRSEFSRFDANICKKLLSLTTNIESKLYLLKLRADFSMYCCETCSKLERSNFITTTFNVIQLIFLYLAL</sequence>
<evidence type="ECO:0000256" key="1">
    <source>
        <dbReference type="ARBA" id="ARBA00006141"/>
    </source>
</evidence>
<dbReference type="AlphaFoldDB" id="A0A6G3MH93"/>
<dbReference type="InterPro" id="IPR036815">
    <property type="entry name" value="14-3-3_dom_sf"/>
</dbReference>
<reference evidence="3" key="1">
    <citation type="submission" date="2018-11" db="EMBL/GenBank/DDBJ databases">
        <title>Henneguya salminicola genome and transcriptome.</title>
        <authorList>
            <person name="Yahalomi D."/>
            <person name="Atkinson S.D."/>
            <person name="Neuhof M."/>
            <person name="Chang E.S."/>
            <person name="Philippe H."/>
            <person name="Cartwright P."/>
            <person name="Bartholomew J.L."/>
            <person name="Huchon D."/>
        </authorList>
    </citation>
    <scope>NUCLEOTIDE SEQUENCE</scope>
    <source>
        <strain evidence="3">Hz1</strain>
        <tissue evidence="3">Whole</tissue>
    </source>
</reference>
<comment type="similarity">
    <text evidence="1">Belongs to the 14-3-3 family.</text>
</comment>
<dbReference type="SUPFAM" id="SSF48445">
    <property type="entry name" value="14-3-3 protein"/>
    <property type="match status" value="1"/>
</dbReference>
<dbReference type="InterPro" id="IPR023410">
    <property type="entry name" value="14-3-3_domain"/>
</dbReference>
<feature type="domain" description="14-3-3" evidence="2">
    <location>
        <begin position="25"/>
        <end position="157"/>
    </location>
</feature>
<accession>A0A6G3MH93</accession>
<protein>
    <submittedName>
        <fullName evidence="3">14-3-3-like protein GF14 lambda (Trinotate prediction)</fullName>
    </submittedName>
</protein>
<organism evidence="3">
    <name type="scientific">Henneguya salminicola</name>
    <name type="common">Myxosporean</name>
    <dbReference type="NCBI Taxonomy" id="69463"/>
    <lineage>
        <taxon>Eukaryota</taxon>
        <taxon>Metazoa</taxon>
        <taxon>Cnidaria</taxon>
        <taxon>Myxozoa</taxon>
        <taxon>Myxosporea</taxon>
        <taxon>Bivalvulida</taxon>
        <taxon>Platysporina</taxon>
        <taxon>Myxobolidae</taxon>
        <taxon>Henneguya</taxon>
    </lineage>
</organism>